<evidence type="ECO:0000256" key="2">
    <source>
        <dbReference type="ARBA" id="ARBA00022723"/>
    </source>
</evidence>
<dbReference type="Gene3D" id="1.10.300.10">
    <property type="entry name" value="Adenylosuccinate Synthetase, subunit A, domain 2"/>
    <property type="match status" value="1"/>
</dbReference>
<feature type="binding site" evidence="7">
    <location>
        <begin position="348"/>
        <end position="350"/>
    </location>
    <ligand>
        <name>GTP</name>
        <dbReference type="ChEBI" id="CHEBI:37565"/>
    </ligand>
</feature>
<protein>
    <recommendedName>
        <fullName evidence="7">Adenylosuccinate synthetase</fullName>
        <shortName evidence="7">AMPSase</shortName>
        <shortName evidence="7">AdSS</shortName>
        <ecNumber evidence="7">6.3.4.4</ecNumber>
    </recommendedName>
    <alternativeName>
        <fullName evidence="7">IMP--aspartate ligase</fullName>
    </alternativeName>
</protein>
<evidence type="ECO:0000256" key="1">
    <source>
        <dbReference type="ARBA" id="ARBA00022598"/>
    </source>
</evidence>
<keyword evidence="1 7" id="KW-0436">Ligase</keyword>
<feature type="binding site" evidence="7">
    <location>
        <begin position="446"/>
        <end position="448"/>
    </location>
    <ligand>
        <name>GTP</name>
        <dbReference type="ChEBI" id="CHEBI:37565"/>
    </ligand>
</feature>
<dbReference type="UniPathway" id="UPA00075">
    <property type="reaction ID" value="UER00335"/>
</dbReference>
<keyword evidence="7" id="KW-0963">Cytoplasm</keyword>
<dbReference type="EMBL" id="MHQL01000066">
    <property type="protein sequence ID" value="OHA01307.1"/>
    <property type="molecule type" value="Genomic_DNA"/>
</dbReference>
<dbReference type="Proteomes" id="UP000177811">
    <property type="component" value="Unassembled WGS sequence"/>
</dbReference>
<dbReference type="InterPro" id="IPR042111">
    <property type="entry name" value="Adenylosuccinate_synth_dom3"/>
</dbReference>
<sequence length="457" mass="50736">MVAWLVAGLGYGDEGKGTAVDYITNRRRASVIVRYNGGAQAAHRVVLVDGREHVFSQFGSGMLNAGVLTHLSRFMLVEPIGMMREEEHLSGIGVPDAFGRTSIDAEAPLITPFHIAAGRIAEMARKDMRHGSCGLGIGETIEDLRRMGGAALFVGDIRAPQVFRKKLFDVRQRTREKVVDIMSQALSHAEFGKNMAIFEDPVTMSWCLERCNEFAARVRIVDRGYLKMLLNGRSPVFEGAQGMLLDRTHGFYPHITKTDITFTNARTLLDEAGYTGDICRVGVLRGYFTRHGAGPFVTEDADLTRTLQDPANIDHAWQGSFRVGHFDAVAARYAIKAIGGVDEVVFTNLDRLIGLSELKFADTYLLPKMCDGVCEELFEMHGSSVASDIRVAHVYDRARQTLLMERLRRARPQYVNVAAPICHRKDAVEYARILARELGRLNVTLSFGPTAEDKMVL</sequence>
<dbReference type="GO" id="GO:0000287">
    <property type="term" value="F:magnesium ion binding"/>
    <property type="evidence" value="ECO:0007669"/>
    <property type="project" value="UniProtKB-UniRule"/>
</dbReference>
<reference evidence="8 9" key="1">
    <citation type="journal article" date="2016" name="Nat. Commun.">
        <title>Thousands of microbial genomes shed light on interconnected biogeochemical processes in an aquifer system.</title>
        <authorList>
            <person name="Anantharaman K."/>
            <person name="Brown C.T."/>
            <person name="Hug L.A."/>
            <person name="Sharon I."/>
            <person name="Castelle C.J."/>
            <person name="Probst A.J."/>
            <person name="Thomas B.C."/>
            <person name="Singh A."/>
            <person name="Wilkins M.J."/>
            <person name="Karaoz U."/>
            <person name="Brodie E.L."/>
            <person name="Williams K.H."/>
            <person name="Hubbard S.S."/>
            <person name="Banfield J.F."/>
        </authorList>
    </citation>
    <scope>NUCLEOTIDE SEQUENCE [LARGE SCALE GENOMIC DNA]</scope>
</reference>
<comment type="function">
    <text evidence="7">Plays an important role in the de novo pathway of purine nucleotide biosynthesis. Catalyzes the first committed step in the biosynthesis of AMP from IMP.</text>
</comment>
<gene>
    <name evidence="7" type="primary">purA</name>
    <name evidence="8" type="ORF">A3C16_02065</name>
</gene>
<keyword evidence="3 7" id="KW-0547">Nucleotide-binding</keyword>
<evidence type="ECO:0000256" key="6">
    <source>
        <dbReference type="ARBA" id="ARBA00023134"/>
    </source>
</evidence>
<feature type="binding site" evidence="7">
    <location>
        <begin position="12"/>
        <end position="18"/>
    </location>
    <ligand>
        <name>GTP</name>
        <dbReference type="ChEBI" id="CHEBI:37565"/>
    </ligand>
</feature>
<dbReference type="Gene3D" id="3.40.440.10">
    <property type="entry name" value="Adenylosuccinate Synthetase, subunit A, domain 1"/>
    <property type="match status" value="1"/>
</dbReference>
<feature type="active site" description="Proton donor" evidence="7">
    <location>
        <position position="43"/>
    </location>
</feature>
<dbReference type="GO" id="GO:0005737">
    <property type="term" value="C:cytoplasm"/>
    <property type="evidence" value="ECO:0007669"/>
    <property type="project" value="UniProtKB-SubCell"/>
</dbReference>
<feature type="binding site" description="in other chain" evidence="7">
    <location>
        <position position="241"/>
    </location>
    <ligand>
        <name>IMP</name>
        <dbReference type="ChEBI" id="CHEBI:58053"/>
        <note>ligand shared between dimeric partners</note>
    </ligand>
</feature>
<accession>A0A1G2KPH8</accession>
<comment type="subcellular location">
    <subcellularLocation>
        <location evidence="7">Cytoplasm</location>
    </subcellularLocation>
</comment>
<comment type="similarity">
    <text evidence="7">Belongs to the adenylosuccinate synthetase family.</text>
</comment>
<feature type="binding site" description="in other chain" evidence="7">
    <location>
        <position position="256"/>
    </location>
    <ligand>
        <name>IMP</name>
        <dbReference type="ChEBI" id="CHEBI:58053"/>
        <note>ligand shared between dimeric partners</note>
    </ligand>
</feature>
<dbReference type="InterPro" id="IPR027417">
    <property type="entry name" value="P-loop_NTPase"/>
</dbReference>
<evidence type="ECO:0000256" key="3">
    <source>
        <dbReference type="ARBA" id="ARBA00022741"/>
    </source>
</evidence>
<comment type="caution">
    <text evidence="7">Lacks conserved residue(s) required for the propagation of feature annotation.</text>
</comment>
<dbReference type="Pfam" id="PF00709">
    <property type="entry name" value="Adenylsucc_synt"/>
    <property type="match status" value="1"/>
</dbReference>
<evidence type="ECO:0000313" key="9">
    <source>
        <dbReference type="Proteomes" id="UP000177811"/>
    </source>
</evidence>
<dbReference type="InterPro" id="IPR042110">
    <property type="entry name" value="Adenylosuccinate_synth_dom2"/>
</dbReference>
<dbReference type="GO" id="GO:0004019">
    <property type="term" value="F:adenylosuccinate synthase activity"/>
    <property type="evidence" value="ECO:0007669"/>
    <property type="project" value="UniProtKB-UniRule"/>
</dbReference>
<keyword evidence="6 7" id="KW-0342">GTP-binding</keyword>
<feature type="active site" description="Proton acceptor" evidence="7">
    <location>
        <position position="13"/>
    </location>
</feature>
<dbReference type="PANTHER" id="PTHR11846">
    <property type="entry name" value="ADENYLOSUCCINATE SYNTHETASE"/>
    <property type="match status" value="1"/>
</dbReference>
<evidence type="ECO:0000313" key="8">
    <source>
        <dbReference type="EMBL" id="OHA01307.1"/>
    </source>
</evidence>
<organism evidence="8 9">
    <name type="scientific">Candidatus Sungbacteria bacterium RIFCSPHIGHO2_02_FULL_51_29</name>
    <dbReference type="NCBI Taxonomy" id="1802273"/>
    <lineage>
        <taxon>Bacteria</taxon>
        <taxon>Candidatus Sungiibacteriota</taxon>
    </lineage>
</organism>
<comment type="subunit">
    <text evidence="7">Homodimer.</text>
</comment>
<name>A0A1G2KPH8_9BACT</name>
<dbReference type="GO" id="GO:0046040">
    <property type="term" value="P:IMP metabolic process"/>
    <property type="evidence" value="ECO:0007669"/>
    <property type="project" value="TreeGrafter"/>
</dbReference>
<dbReference type="GO" id="GO:0044208">
    <property type="term" value="P:'de novo' AMP biosynthetic process"/>
    <property type="evidence" value="ECO:0007669"/>
    <property type="project" value="UniProtKB-UniRule"/>
</dbReference>
<evidence type="ECO:0000256" key="4">
    <source>
        <dbReference type="ARBA" id="ARBA00022755"/>
    </source>
</evidence>
<comment type="cofactor">
    <cofactor evidence="7">
        <name>Mg(2+)</name>
        <dbReference type="ChEBI" id="CHEBI:18420"/>
    </cofactor>
    <text evidence="7">Binds 1 Mg(2+) ion per subunit.</text>
</comment>
<dbReference type="SUPFAM" id="SSF52540">
    <property type="entry name" value="P-loop containing nucleoside triphosphate hydrolases"/>
    <property type="match status" value="1"/>
</dbReference>
<feature type="binding site" description="in other chain" evidence="7">
    <location>
        <begin position="13"/>
        <end position="16"/>
    </location>
    <ligand>
        <name>IMP</name>
        <dbReference type="ChEBI" id="CHEBI:58053"/>
        <note>ligand shared between dimeric partners</note>
    </ligand>
</feature>
<dbReference type="EC" id="6.3.4.4" evidence="7"/>
<dbReference type="HAMAP" id="MF_00011">
    <property type="entry name" value="Adenylosucc_synth"/>
    <property type="match status" value="1"/>
</dbReference>
<dbReference type="InterPro" id="IPR042109">
    <property type="entry name" value="Adenylosuccinate_synth_dom1"/>
</dbReference>
<comment type="caution">
    <text evidence="8">The sequence shown here is derived from an EMBL/GenBank/DDBJ whole genome shotgun (WGS) entry which is preliminary data.</text>
</comment>
<comment type="pathway">
    <text evidence="7">Purine metabolism; AMP biosynthesis via de novo pathway; AMP from IMP: step 1/2.</text>
</comment>
<keyword evidence="5 7" id="KW-0460">Magnesium</keyword>
<dbReference type="AlphaFoldDB" id="A0A1G2KPH8"/>
<evidence type="ECO:0000256" key="7">
    <source>
        <dbReference type="HAMAP-Rule" id="MF_00011"/>
    </source>
</evidence>
<proteinExistence type="inferred from homology"/>
<feature type="binding site" evidence="7">
    <location>
        <position position="13"/>
    </location>
    <ligand>
        <name>Mg(2+)</name>
        <dbReference type="ChEBI" id="CHEBI:18420"/>
    </ligand>
</feature>
<keyword evidence="4 7" id="KW-0658">Purine biosynthesis</keyword>
<keyword evidence="2 7" id="KW-0479">Metal-binding</keyword>
<dbReference type="SMART" id="SM00788">
    <property type="entry name" value="Adenylsucc_synt"/>
    <property type="match status" value="1"/>
</dbReference>
<evidence type="ECO:0000256" key="5">
    <source>
        <dbReference type="ARBA" id="ARBA00022842"/>
    </source>
</evidence>
<dbReference type="Gene3D" id="3.90.170.10">
    <property type="entry name" value="Adenylosuccinate Synthetase, subunit A, domain 3"/>
    <property type="match status" value="1"/>
</dbReference>
<dbReference type="GO" id="GO:0005525">
    <property type="term" value="F:GTP binding"/>
    <property type="evidence" value="ECO:0007669"/>
    <property type="project" value="UniProtKB-UniRule"/>
</dbReference>
<dbReference type="InterPro" id="IPR001114">
    <property type="entry name" value="Adenylosuccinate_synthetase"/>
</dbReference>
<comment type="catalytic activity">
    <reaction evidence="7">
        <text>IMP + L-aspartate + GTP = N(6)-(1,2-dicarboxyethyl)-AMP + GDP + phosphate + 2 H(+)</text>
        <dbReference type="Rhea" id="RHEA:15753"/>
        <dbReference type="ChEBI" id="CHEBI:15378"/>
        <dbReference type="ChEBI" id="CHEBI:29991"/>
        <dbReference type="ChEBI" id="CHEBI:37565"/>
        <dbReference type="ChEBI" id="CHEBI:43474"/>
        <dbReference type="ChEBI" id="CHEBI:57567"/>
        <dbReference type="ChEBI" id="CHEBI:58053"/>
        <dbReference type="ChEBI" id="CHEBI:58189"/>
        <dbReference type="EC" id="6.3.4.4"/>
    </reaction>
</comment>
<dbReference type="PANTHER" id="PTHR11846:SF0">
    <property type="entry name" value="ADENYLOSUCCINATE SYNTHETASE"/>
    <property type="match status" value="1"/>
</dbReference>